<protein>
    <recommendedName>
        <fullName evidence="2">Anti-sigma factor antagonist</fullName>
    </recommendedName>
</protein>
<accession>A0A7W7CA28</accession>
<gene>
    <name evidence="4" type="ORF">HNR67_003454</name>
</gene>
<name>A0A7W7CA28_9PSEU</name>
<proteinExistence type="inferred from homology"/>
<dbReference type="InterPro" id="IPR003658">
    <property type="entry name" value="Anti-sigma_ant"/>
</dbReference>
<dbReference type="PANTHER" id="PTHR33495">
    <property type="entry name" value="ANTI-SIGMA FACTOR ANTAGONIST TM_1081-RELATED-RELATED"/>
    <property type="match status" value="1"/>
</dbReference>
<dbReference type="SUPFAM" id="SSF52091">
    <property type="entry name" value="SpoIIaa-like"/>
    <property type="match status" value="1"/>
</dbReference>
<evidence type="ECO:0000313" key="5">
    <source>
        <dbReference type="Proteomes" id="UP000533598"/>
    </source>
</evidence>
<evidence type="ECO:0000256" key="1">
    <source>
        <dbReference type="ARBA" id="ARBA00009013"/>
    </source>
</evidence>
<dbReference type="EMBL" id="JACHMH010000001">
    <property type="protein sequence ID" value="MBB4677336.1"/>
    <property type="molecule type" value="Genomic_DNA"/>
</dbReference>
<dbReference type="AlphaFoldDB" id="A0A7W7CA28"/>
<organism evidence="4 5">
    <name type="scientific">Crossiella cryophila</name>
    <dbReference type="NCBI Taxonomy" id="43355"/>
    <lineage>
        <taxon>Bacteria</taxon>
        <taxon>Bacillati</taxon>
        <taxon>Actinomycetota</taxon>
        <taxon>Actinomycetes</taxon>
        <taxon>Pseudonocardiales</taxon>
        <taxon>Pseudonocardiaceae</taxon>
        <taxon>Crossiella</taxon>
    </lineage>
</organism>
<dbReference type="RefSeq" id="WP_185003301.1">
    <property type="nucleotide sequence ID" value="NZ_BAAAUI010000032.1"/>
</dbReference>
<reference evidence="4 5" key="1">
    <citation type="submission" date="2020-08" db="EMBL/GenBank/DDBJ databases">
        <title>Sequencing the genomes of 1000 actinobacteria strains.</title>
        <authorList>
            <person name="Klenk H.-P."/>
        </authorList>
    </citation>
    <scope>NUCLEOTIDE SEQUENCE [LARGE SCALE GENOMIC DNA]</scope>
    <source>
        <strain evidence="4 5">DSM 44230</strain>
    </source>
</reference>
<dbReference type="GO" id="GO:0043856">
    <property type="term" value="F:anti-sigma factor antagonist activity"/>
    <property type="evidence" value="ECO:0007669"/>
    <property type="project" value="InterPro"/>
</dbReference>
<evidence type="ECO:0000256" key="2">
    <source>
        <dbReference type="RuleBase" id="RU003749"/>
    </source>
</evidence>
<dbReference type="InterPro" id="IPR002645">
    <property type="entry name" value="STAS_dom"/>
</dbReference>
<dbReference type="Proteomes" id="UP000533598">
    <property type="component" value="Unassembled WGS sequence"/>
</dbReference>
<keyword evidence="5" id="KW-1185">Reference proteome</keyword>
<dbReference type="PANTHER" id="PTHR33495:SF13">
    <property type="entry name" value="ANTI-SIGMA-F FACTOR ANTAGONIST RSFB"/>
    <property type="match status" value="1"/>
</dbReference>
<dbReference type="NCBIfam" id="TIGR00377">
    <property type="entry name" value="ant_ant_sig"/>
    <property type="match status" value="1"/>
</dbReference>
<comment type="caution">
    <text evidence="4">The sequence shown here is derived from an EMBL/GenBank/DDBJ whole genome shotgun (WGS) entry which is preliminary data.</text>
</comment>
<dbReference type="CDD" id="cd07043">
    <property type="entry name" value="STAS_anti-anti-sigma_factors"/>
    <property type="match status" value="1"/>
</dbReference>
<sequence length="125" mass="13355">MIPATHEPAEPPQNQQMLELSTRSVGDALVLTAVGEIDLLTVAALRTALYDQLATAPPLLVLDLGGVSFLASCGLAALVEFERAAAEQSVKLRLVSTARSVTRPLQATGLLRTFELFDDVRTALR</sequence>
<dbReference type="InterPro" id="IPR036513">
    <property type="entry name" value="STAS_dom_sf"/>
</dbReference>
<dbReference type="Pfam" id="PF01740">
    <property type="entry name" value="STAS"/>
    <property type="match status" value="1"/>
</dbReference>
<feature type="domain" description="STAS" evidence="3">
    <location>
        <begin position="18"/>
        <end position="125"/>
    </location>
</feature>
<evidence type="ECO:0000313" key="4">
    <source>
        <dbReference type="EMBL" id="MBB4677336.1"/>
    </source>
</evidence>
<evidence type="ECO:0000259" key="3">
    <source>
        <dbReference type="PROSITE" id="PS50801"/>
    </source>
</evidence>
<comment type="similarity">
    <text evidence="1 2">Belongs to the anti-sigma-factor antagonist family.</text>
</comment>
<dbReference type="Gene3D" id="3.30.750.24">
    <property type="entry name" value="STAS domain"/>
    <property type="match status" value="1"/>
</dbReference>
<dbReference type="PROSITE" id="PS50801">
    <property type="entry name" value="STAS"/>
    <property type="match status" value="1"/>
</dbReference>